<evidence type="ECO:0000313" key="2">
    <source>
        <dbReference type="EMBL" id="GFP34055.1"/>
    </source>
</evidence>
<dbReference type="EMBL" id="BLSA01000916">
    <property type="protein sequence ID" value="GFP34055.1"/>
    <property type="molecule type" value="Genomic_DNA"/>
</dbReference>
<gene>
    <name evidence="2" type="ORF">HKBW3S42_02395</name>
</gene>
<dbReference type="InterPro" id="IPR055731">
    <property type="entry name" value="Pam3_gp33-like"/>
</dbReference>
<organism evidence="2 3">
    <name type="scientific">Candidatus Hakubella thermalkaliphila</name>
    <dbReference type="NCBI Taxonomy" id="2754717"/>
    <lineage>
        <taxon>Bacteria</taxon>
        <taxon>Bacillati</taxon>
        <taxon>Actinomycetota</taxon>
        <taxon>Actinomycetota incertae sedis</taxon>
        <taxon>Candidatus Hakubellales</taxon>
        <taxon>Candidatus Hakubellaceae</taxon>
        <taxon>Candidatus Hakubella</taxon>
    </lineage>
</organism>
<dbReference type="Pfam" id="PF23984">
    <property type="entry name" value="DUF7307"/>
    <property type="match status" value="1"/>
</dbReference>
<keyword evidence="1" id="KW-0175">Coiled coil</keyword>
<feature type="coiled-coil region" evidence="1">
    <location>
        <begin position="37"/>
        <end position="78"/>
    </location>
</feature>
<protein>
    <submittedName>
        <fullName evidence="2">Uncharacterized protein</fullName>
    </submittedName>
</protein>
<feature type="non-terminal residue" evidence="2">
    <location>
        <position position="164"/>
    </location>
</feature>
<reference evidence="2 3" key="1">
    <citation type="journal article" date="2020" name="Front. Microbiol.">
        <title>Single-cell genomics of novel Actinobacteria with the Wood-Ljungdahl pathway discovered in a serpentinizing system.</title>
        <authorList>
            <person name="Merino N."/>
            <person name="Kawai M."/>
            <person name="Boyd E.S."/>
            <person name="Colman D.R."/>
            <person name="McGlynn S.E."/>
            <person name="Nealson K.H."/>
            <person name="Kurokawa K."/>
            <person name="Hongoh Y."/>
        </authorList>
    </citation>
    <scope>NUCLEOTIDE SEQUENCE [LARGE SCALE GENOMIC DNA]</scope>
    <source>
        <strain evidence="2 3">S42</strain>
    </source>
</reference>
<sequence length="164" mass="19249">MKDTQQKTDVFTLINQKFADSARDVGEREQTTQPDCLFSLADQLKKLRQEKKELEDSVKTLNKEMEEVDQSLVQAMVREELQNFTRDGQQFYLQTKTYASVMAERRLELAKWLKTHGYEDLVQETVNPSTLAIFIREQLRKRDELPAELARLVNVYEKTTIGMR</sequence>
<name>A0A6V8PN49_9ACTN</name>
<comment type="caution">
    <text evidence="2">The sequence shown here is derived from an EMBL/GenBank/DDBJ whole genome shotgun (WGS) entry which is preliminary data.</text>
</comment>
<evidence type="ECO:0000256" key="1">
    <source>
        <dbReference type="SAM" id="Coils"/>
    </source>
</evidence>
<dbReference type="AlphaFoldDB" id="A0A6V8PN49"/>
<proteinExistence type="predicted"/>
<accession>A0A6V8PN49</accession>
<evidence type="ECO:0000313" key="3">
    <source>
        <dbReference type="Proteomes" id="UP000568877"/>
    </source>
</evidence>
<dbReference type="Proteomes" id="UP000568877">
    <property type="component" value="Unassembled WGS sequence"/>
</dbReference>